<dbReference type="PaxDb" id="584708-Apau_0883"/>
<sequence length="198" mass="22824">MTSLWQVIPPGGNRPPVFYRPPTPEEVRFLREGRGGKVYNPQWVLGIPRCCPWGYPQVLLCRPLNPKGPFPTTFWLVCPFLSRRCGQLESEGGVRRLETRMARDPERMRRHHLDHAALRGSLLTPEENRWLRRNRPEWWRSLWSRGLGGIDFLHGDGGAKCLHLHTASWLGWGTHPFSSWLAAQFPRTHCDSPLCSGE</sequence>
<keyword evidence="2" id="KW-1185">Reference proteome</keyword>
<organism evidence="1 2">
    <name type="scientific">Aminomonas paucivorans DSM 12260</name>
    <dbReference type="NCBI Taxonomy" id="584708"/>
    <lineage>
        <taxon>Bacteria</taxon>
        <taxon>Thermotogati</taxon>
        <taxon>Synergistota</taxon>
        <taxon>Synergistia</taxon>
        <taxon>Synergistales</taxon>
        <taxon>Synergistaceae</taxon>
        <taxon>Aminomonas</taxon>
    </lineage>
</organism>
<evidence type="ECO:0000313" key="2">
    <source>
        <dbReference type="Proteomes" id="UP000005096"/>
    </source>
</evidence>
<name>E3CVW0_9BACT</name>
<proteinExistence type="predicted"/>
<reference evidence="1 2" key="1">
    <citation type="journal article" date="2010" name="Stand. Genomic Sci.">
        <title>Non-contiguous finished genome sequence of Aminomonas paucivorans type strain (GLU-3).</title>
        <authorList>
            <person name="Pitluck S."/>
            <person name="Yasawong M."/>
            <person name="Held B."/>
            <person name="Lapidus A."/>
            <person name="Nolan M."/>
            <person name="Copeland A."/>
            <person name="Lucas S."/>
            <person name="Del Rio T.G."/>
            <person name="Tice H."/>
            <person name="Cheng J.F."/>
            <person name="Chertkov O."/>
            <person name="Goodwin L."/>
            <person name="Tapia R."/>
            <person name="Han C."/>
            <person name="Liolios K."/>
            <person name="Ivanova N."/>
            <person name="Mavromatis K."/>
            <person name="Ovchinnikova G."/>
            <person name="Pati A."/>
            <person name="Chen A."/>
            <person name="Palaniappan K."/>
            <person name="Land M."/>
            <person name="Hauser L."/>
            <person name="Chang Y.J."/>
            <person name="Jeffries C.D."/>
            <person name="Pukall R."/>
            <person name="Spring S."/>
            <person name="Rohde M."/>
            <person name="Sikorski J."/>
            <person name="Goker M."/>
            <person name="Woyke T."/>
            <person name="Bristow J."/>
            <person name="Eisen J.A."/>
            <person name="Markowitz V."/>
            <person name="Hugenholtz P."/>
            <person name="Kyrpides N.C."/>
            <person name="Klenk H.P."/>
        </authorList>
    </citation>
    <scope>NUCLEOTIDE SEQUENCE [LARGE SCALE GENOMIC DNA]</scope>
    <source>
        <strain evidence="1 2">DSM 12260</strain>
    </source>
</reference>
<gene>
    <name evidence="1" type="ORF">Apau_0883</name>
</gene>
<accession>E3CVW0</accession>
<dbReference type="EMBL" id="CM001022">
    <property type="protein sequence ID" value="EFQ23311.1"/>
    <property type="molecule type" value="Genomic_DNA"/>
</dbReference>
<dbReference type="PANTHER" id="PTHR37163:SF1">
    <property type="entry name" value="DUF501 DOMAIN-CONTAINING PROTEIN"/>
    <property type="match status" value="1"/>
</dbReference>
<dbReference type="eggNOG" id="COG1507">
    <property type="taxonomic scope" value="Bacteria"/>
</dbReference>
<dbReference type="PANTHER" id="PTHR37163">
    <property type="entry name" value="CONSERVED PROTEIN"/>
    <property type="match status" value="1"/>
</dbReference>
<evidence type="ECO:0000313" key="1">
    <source>
        <dbReference type="EMBL" id="EFQ23311.1"/>
    </source>
</evidence>
<dbReference type="AlphaFoldDB" id="E3CVW0"/>
<dbReference type="Proteomes" id="UP000005096">
    <property type="component" value="Chromosome"/>
</dbReference>
<dbReference type="HOGENOM" id="CLU_097805_2_0_0"/>
<dbReference type="STRING" id="584708.Apau_0883"/>
<dbReference type="InterPro" id="IPR007511">
    <property type="entry name" value="DUF501"/>
</dbReference>
<dbReference type="Pfam" id="PF04417">
    <property type="entry name" value="DUF501"/>
    <property type="match status" value="1"/>
</dbReference>
<protein>
    <submittedName>
        <fullName evidence="1">Uncharacterized protein</fullName>
    </submittedName>
</protein>